<dbReference type="Gene3D" id="3.30.160.60">
    <property type="entry name" value="Classic Zinc Finger"/>
    <property type="match status" value="4"/>
</dbReference>
<dbReference type="FunFam" id="3.30.160.60:FF:000032">
    <property type="entry name" value="Krueppel-like factor 4"/>
    <property type="match status" value="1"/>
</dbReference>
<dbReference type="Pfam" id="PF23561">
    <property type="entry name" value="zf-C2H2_15"/>
    <property type="match status" value="1"/>
</dbReference>
<dbReference type="SMART" id="SM00355">
    <property type="entry name" value="ZnF_C2H2"/>
    <property type="match status" value="4"/>
</dbReference>
<comment type="caution">
    <text evidence="11">The sequence shown here is derived from an EMBL/GenBank/DDBJ whole genome shotgun (WGS) entry which is preliminary data.</text>
</comment>
<evidence type="ECO:0000256" key="2">
    <source>
        <dbReference type="ARBA" id="ARBA00022723"/>
    </source>
</evidence>
<dbReference type="STRING" id="44941.A0A397UM23"/>
<evidence type="ECO:0000313" key="12">
    <source>
        <dbReference type="Proteomes" id="UP000266673"/>
    </source>
</evidence>
<dbReference type="PROSITE" id="PS00028">
    <property type="entry name" value="ZINC_FINGER_C2H2_1"/>
    <property type="match status" value="2"/>
</dbReference>
<protein>
    <recommendedName>
        <fullName evidence="10">C2H2-type domain-containing protein</fullName>
    </recommendedName>
</protein>
<proteinExistence type="predicted"/>
<evidence type="ECO:0000256" key="8">
    <source>
        <dbReference type="ARBA" id="ARBA00023242"/>
    </source>
</evidence>
<dbReference type="InterPro" id="IPR013087">
    <property type="entry name" value="Znf_C2H2_type"/>
</dbReference>
<comment type="subcellular location">
    <subcellularLocation>
        <location evidence="1">Nucleus</location>
    </subcellularLocation>
</comment>
<dbReference type="OrthoDB" id="654211at2759"/>
<keyword evidence="3" id="KW-0677">Repeat</keyword>
<feature type="domain" description="C2H2-type" evidence="10">
    <location>
        <begin position="31"/>
        <end position="63"/>
    </location>
</feature>
<evidence type="ECO:0000256" key="7">
    <source>
        <dbReference type="ARBA" id="ARBA00023163"/>
    </source>
</evidence>
<dbReference type="SUPFAM" id="SSF57667">
    <property type="entry name" value="beta-beta-alpha zinc fingers"/>
    <property type="match status" value="2"/>
</dbReference>
<evidence type="ECO:0000313" key="11">
    <source>
        <dbReference type="EMBL" id="RIB11300.1"/>
    </source>
</evidence>
<evidence type="ECO:0000256" key="1">
    <source>
        <dbReference type="ARBA" id="ARBA00004123"/>
    </source>
</evidence>
<keyword evidence="6" id="KW-0805">Transcription regulation</keyword>
<dbReference type="InterPro" id="IPR036236">
    <property type="entry name" value="Znf_C2H2_sf"/>
</dbReference>
<evidence type="ECO:0000256" key="5">
    <source>
        <dbReference type="ARBA" id="ARBA00022833"/>
    </source>
</evidence>
<dbReference type="EMBL" id="QKWP01001148">
    <property type="protein sequence ID" value="RIB11300.1"/>
    <property type="molecule type" value="Genomic_DNA"/>
</dbReference>
<dbReference type="GO" id="GO:0008270">
    <property type="term" value="F:zinc ion binding"/>
    <property type="evidence" value="ECO:0007669"/>
    <property type="project" value="UniProtKB-KW"/>
</dbReference>
<dbReference type="GO" id="GO:0000978">
    <property type="term" value="F:RNA polymerase II cis-regulatory region sequence-specific DNA binding"/>
    <property type="evidence" value="ECO:0007669"/>
    <property type="project" value="TreeGrafter"/>
</dbReference>
<keyword evidence="5" id="KW-0862">Zinc</keyword>
<sequence length="118" mass="13601">MWRGCTKVLESLEALISHVGDSHIGSGKATYACDWEGCLRGQKPFTKRHKMYNHLRTHTGERPFVCNVNGCGKRFSRPDSLTTHVKTHSNHRPYICSFKGCNKAYYHSRSLRKHEKTH</sequence>
<feature type="domain" description="C2H2-type" evidence="10">
    <location>
        <begin position="64"/>
        <end position="93"/>
    </location>
</feature>
<dbReference type="PANTHER" id="PTHR45718">
    <property type="entry name" value="TRANSCRIPTIONAL ACTIVATOR CUBITUS INTERRUPTUS"/>
    <property type="match status" value="1"/>
</dbReference>
<name>A0A397UM23_9GLOM</name>
<keyword evidence="4 9" id="KW-0863">Zinc-finger</keyword>
<organism evidence="11 12">
    <name type="scientific">Gigaspora rosea</name>
    <dbReference type="NCBI Taxonomy" id="44941"/>
    <lineage>
        <taxon>Eukaryota</taxon>
        <taxon>Fungi</taxon>
        <taxon>Fungi incertae sedis</taxon>
        <taxon>Mucoromycota</taxon>
        <taxon>Glomeromycotina</taxon>
        <taxon>Glomeromycetes</taxon>
        <taxon>Diversisporales</taxon>
        <taxon>Gigasporaceae</taxon>
        <taxon>Gigaspora</taxon>
    </lineage>
</organism>
<dbReference type="InterPro" id="IPR056436">
    <property type="entry name" value="Znf-C2H2_ZIC1-5/GLI1-3-like"/>
</dbReference>
<evidence type="ECO:0000256" key="4">
    <source>
        <dbReference type="ARBA" id="ARBA00022771"/>
    </source>
</evidence>
<evidence type="ECO:0000256" key="3">
    <source>
        <dbReference type="ARBA" id="ARBA00022737"/>
    </source>
</evidence>
<feature type="non-terminal residue" evidence="11">
    <location>
        <position position="118"/>
    </location>
</feature>
<dbReference type="AlphaFoldDB" id="A0A397UM23"/>
<keyword evidence="7" id="KW-0804">Transcription</keyword>
<reference evidence="11 12" key="1">
    <citation type="submission" date="2018-06" db="EMBL/GenBank/DDBJ databases">
        <title>Comparative genomics reveals the genomic features of Rhizophagus irregularis, R. cerebriforme, R. diaphanum and Gigaspora rosea, and their symbiotic lifestyle signature.</title>
        <authorList>
            <person name="Morin E."/>
            <person name="San Clemente H."/>
            <person name="Chen E.C.H."/>
            <person name="De La Providencia I."/>
            <person name="Hainaut M."/>
            <person name="Kuo A."/>
            <person name="Kohler A."/>
            <person name="Murat C."/>
            <person name="Tang N."/>
            <person name="Roy S."/>
            <person name="Loubradou J."/>
            <person name="Henrissat B."/>
            <person name="Grigoriev I.V."/>
            <person name="Corradi N."/>
            <person name="Roux C."/>
            <person name="Martin F.M."/>
        </authorList>
    </citation>
    <scope>NUCLEOTIDE SEQUENCE [LARGE SCALE GENOMIC DNA]</scope>
    <source>
        <strain evidence="11 12">DAOM 194757</strain>
    </source>
</reference>
<keyword evidence="2" id="KW-0479">Metal-binding</keyword>
<dbReference type="Pfam" id="PF00096">
    <property type="entry name" value="zf-C2H2"/>
    <property type="match status" value="2"/>
</dbReference>
<dbReference type="Proteomes" id="UP000266673">
    <property type="component" value="Unassembled WGS sequence"/>
</dbReference>
<dbReference type="PANTHER" id="PTHR45718:SF4">
    <property type="entry name" value="TRANSCRIPTIONAL ACTIVATOR CUBITUS INTERRUPTUS"/>
    <property type="match status" value="1"/>
</dbReference>
<accession>A0A397UM23</accession>
<dbReference type="PROSITE" id="PS50157">
    <property type="entry name" value="ZINC_FINGER_C2H2_2"/>
    <property type="match status" value="3"/>
</dbReference>
<dbReference type="InterPro" id="IPR043359">
    <property type="entry name" value="GLI-like"/>
</dbReference>
<dbReference type="GO" id="GO:0000981">
    <property type="term" value="F:DNA-binding transcription factor activity, RNA polymerase II-specific"/>
    <property type="evidence" value="ECO:0007669"/>
    <property type="project" value="TreeGrafter"/>
</dbReference>
<evidence type="ECO:0000256" key="6">
    <source>
        <dbReference type="ARBA" id="ARBA00023015"/>
    </source>
</evidence>
<evidence type="ECO:0000259" key="10">
    <source>
        <dbReference type="PROSITE" id="PS50157"/>
    </source>
</evidence>
<keyword evidence="8" id="KW-0539">Nucleus</keyword>
<keyword evidence="12" id="KW-1185">Reference proteome</keyword>
<gene>
    <name evidence="11" type="ORF">C2G38_1978482</name>
</gene>
<dbReference type="GO" id="GO:0005634">
    <property type="term" value="C:nucleus"/>
    <property type="evidence" value="ECO:0007669"/>
    <property type="project" value="UniProtKB-SubCell"/>
</dbReference>
<evidence type="ECO:0000256" key="9">
    <source>
        <dbReference type="PROSITE-ProRule" id="PRU00042"/>
    </source>
</evidence>
<feature type="domain" description="C2H2-type" evidence="10">
    <location>
        <begin position="94"/>
        <end position="118"/>
    </location>
</feature>